<evidence type="ECO:0000256" key="2">
    <source>
        <dbReference type="ARBA" id="ARBA00022801"/>
    </source>
</evidence>
<accession>A0AA46AKQ1</accession>
<dbReference type="InterPro" id="IPR050300">
    <property type="entry name" value="GDXG_lipolytic_enzyme"/>
</dbReference>
<protein>
    <submittedName>
        <fullName evidence="4">Acetyl esterase/lipase</fullName>
    </submittedName>
</protein>
<dbReference type="InterPro" id="IPR002168">
    <property type="entry name" value="Lipase_GDXG_HIS_AS"/>
</dbReference>
<reference evidence="4" key="1">
    <citation type="submission" date="2017-05" db="EMBL/GenBank/DDBJ databases">
        <authorList>
            <person name="Varghese N."/>
            <person name="Submissions S."/>
        </authorList>
    </citation>
    <scope>NUCLEOTIDE SEQUENCE</scope>
    <source>
        <strain evidence="4">Su22</strain>
    </source>
</reference>
<dbReference type="InterPro" id="IPR013094">
    <property type="entry name" value="AB_hydrolase_3"/>
</dbReference>
<dbReference type="PANTHER" id="PTHR48081">
    <property type="entry name" value="AB HYDROLASE SUPERFAMILY PROTEIN C4A8.06C"/>
    <property type="match status" value="1"/>
</dbReference>
<proteinExistence type="inferred from homology"/>
<comment type="similarity">
    <text evidence="1">Belongs to the 'GDXG' lipolytic enzyme family.</text>
</comment>
<dbReference type="PANTHER" id="PTHR48081:SF8">
    <property type="entry name" value="ALPHA_BETA HYDROLASE FOLD-3 DOMAIN-CONTAINING PROTEIN-RELATED"/>
    <property type="match status" value="1"/>
</dbReference>
<name>A0AA46AKQ1_9CLOT</name>
<dbReference type="Gene3D" id="3.40.50.1820">
    <property type="entry name" value="alpha/beta hydrolase"/>
    <property type="match status" value="1"/>
</dbReference>
<organism evidence="4 5">
    <name type="scientific">Anoxynatronum buryatiense</name>
    <dbReference type="NCBI Taxonomy" id="489973"/>
    <lineage>
        <taxon>Bacteria</taxon>
        <taxon>Bacillati</taxon>
        <taxon>Bacillota</taxon>
        <taxon>Clostridia</taxon>
        <taxon>Eubacteriales</taxon>
        <taxon>Clostridiaceae</taxon>
        <taxon>Anoxynatronum</taxon>
    </lineage>
</organism>
<dbReference type="EMBL" id="FXUF01000026">
    <property type="protein sequence ID" value="SMP72171.1"/>
    <property type="molecule type" value="Genomic_DNA"/>
</dbReference>
<evidence type="ECO:0000313" key="5">
    <source>
        <dbReference type="Proteomes" id="UP001158066"/>
    </source>
</evidence>
<keyword evidence="5" id="KW-1185">Reference proteome</keyword>
<dbReference type="AlphaFoldDB" id="A0AA46AKQ1"/>
<sequence length="310" mass="33817">MPSIRGRLIKTLLQHRYLFRYPFKRSRIDWTLYDSILQFREEVESGAGKFGKMPQDLQVKPVHIGDLYAEWILPSQSASDKVILYFHGGGYVTGTCQSHRALTAKFVKNSGTGALLFEYRLAPENPYPAALDDSLAAYQWLLQQGIAPSDIVFVGDSAGGGLCLAALLAIRDQGIPLPSSAVAYSPITDFTCSGESHESNLNICLSPEGMAPALSRHYAGGADPAIPYISPLFGNLEGLPPLLIYAGEDETLRDDAIRFGHKAREAGVNVTLRIGEGMFHCYPAIAPLFPEATEAFDEICAFINTGTSFH</sequence>
<dbReference type="GO" id="GO:0016787">
    <property type="term" value="F:hydrolase activity"/>
    <property type="evidence" value="ECO:0007669"/>
    <property type="project" value="UniProtKB-KW"/>
</dbReference>
<dbReference type="Pfam" id="PF07859">
    <property type="entry name" value="Abhydrolase_3"/>
    <property type="match status" value="1"/>
</dbReference>
<evidence type="ECO:0000256" key="1">
    <source>
        <dbReference type="ARBA" id="ARBA00010515"/>
    </source>
</evidence>
<dbReference type="InterPro" id="IPR029058">
    <property type="entry name" value="AB_hydrolase_fold"/>
</dbReference>
<evidence type="ECO:0000259" key="3">
    <source>
        <dbReference type="Pfam" id="PF07859"/>
    </source>
</evidence>
<dbReference type="RefSeq" id="WP_283410904.1">
    <property type="nucleotide sequence ID" value="NZ_FXUF01000026.1"/>
</dbReference>
<feature type="domain" description="Alpha/beta hydrolase fold-3" evidence="3">
    <location>
        <begin position="83"/>
        <end position="282"/>
    </location>
</feature>
<comment type="caution">
    <text evidence="4">The sequence shown here is derived from an EMBL/GenBank/DDBJ whole genome shotgun (WGS) entry which is preliminary data.</text>
</comment>
<dbReference type="Proteomes" id="UP001158066">
    <property type="component" value="Unassembled WGS sequence"/>
</dbReference>
<evidence type="ECO:0000313" key="4">
    <source>
        <dbReference type="EMBL" id="SMP72171.1"/>
    </source>
</evidence>
<dbReference type="PROSITE" id="PS01173">
    <property type="entry name" value="LIPASE_GDXG_HIS"/>
    <property type="match status" value="1"/>
</dbReference>
<dbReference type="SUPFAM" id="SSF53474">
    <property type="entry name" value="alpha/beta-Hydrolases"/>
    <property type="match status" value="1"/>
</dbReference>
<gene>
    <name evidence="4" type="ORF">SAMN06296020_12615</name>
</gene>
<keyword evidence="2" id="KW-0378">Hydrolase</keyword>